<dbReference type="NCBIfam" id="TIGR03426">
    <property type="entry name" value="shape_MreD"/>
    <property type="match status" value="1"/>
</dbReference>
<evidence type="ECO:0000313" key="9">
    <source>
        <dbReference type="EMBL" id="RUS65531.1"/>
    </source>
</evidence>
<keyword evidence="7 8" id="KW-0472">Membrane</keyword>
<dbReference type="RefSeq" id="WP_126980992.1">
    <property type="nucleotide sequence ID" value="NZ_PQSP01000011.1"/>
</dbReference>
<dbReference type="PANTHER" id="PTHR37484:SF1">
    <property type="entry name" value="ROD SHAPE-DETERMINING PROTEIN MRED"/>
    <property type="match status" value="1"/>
</dbReference>
<dbReference type="AlphaFoldDB" id="A0A433S9X9"/>
<keyword evidence="6 8" id="KW-1133">Transmembrane helix</keyword>
<evidence type="ECO:0000256" key="8">
    <source>
        <dbReference type="SAM" id="Phobius"/>
    </source>
</evidence>
<evidence type="ECO:0000256" key="2">
    <source>
        <dbReference type="ARBA" id="ARBA00007776"/>
    </source>
</evidence>
<accession>A0A433S9X9</accession>
<dbReference type="GO" id="GO:0008360">
    <property type="term" value="P:regulation of cell shape"/>
    <property type="evidence" value="ECO:0007669"/>
    <property type="project" value="UniProtKB-KW"/>
</dbReference>
<dbReference type="GO" id="GO:0005886">
    <property type="term" value="C:plasma membrane"/>
    <property type="evidence" value="ECO:0007669"/>
    <property type="project" value="UniProtKB-SubCell"/>
</dbReference>
<keyword evidence="4 8" id="KW-0812">Transmembrane</keyword>
<dbReference type="OrthoDB" id="5297408at2"/>
<evidence type="ECO:0000256" key="5">
    <source>
        <dbReference type="ARBA" id="ARBA00022960"/>
    </source>
</evidence>
<dbReference type="PANTHER" id="PTHR37484">
    <property type="entry name" value="ROD SHAPE-DETERMINING PROTEIN MRED"/>
    <property type="match status" value="1"/>
</dbReference>
<keyword evidence="5" id="KW-0133">Cell shape</keyword>
<name>A0A433S9X9_9BURK</name>
<dbReference type="InterPro" id="IPR007227">
    <property type="entry name" value="Cell_shape_determining_MreD"/>
</dbReference>
<dbReference type="PIRSF" id="PIRSF018472">
    <property type="entry name" value="MreD_proteobac"/>
    <property type="match status" value="1"/>
</dbReference>
<dbReference type="InterPro" id="IPR026034">
    <property type="entry name" value="MreD_proteobac"/>
</dbReference>
<feature type="transmembrane region" description="Helical" evidence="8">
    <location>
        <begin position="17"/>
        <end position="39"/>
    </location>
</feature>
<comment type="caution">
    <text evidence="9">The sequence shown here is derived from an EMBL/GenBank/DDBJ whole genome shotgun (WGS) entry which is preliminary data.</text>
</comment>
<gene>
    <name evidence="9" type="ORF">CUZ56_02830</name>
</gene>
<keyword evidence="10" id="KW-1185">Reference proteome</keyword>
<keyword evidence="3" id="KW-1003">Cell membrane</keyword>
<comment type="similarity">
    <text evidence="2">Belongs to the MreD family.</text>
</comment>
<comment type="subcellular location">
    <subcellularLocation>
        <location evidence="1">Cell membrane</location>
        <topology evidence="1">Multi-pass membrane protein</topology>
    </subcellularLocation>
</comment>
<dbReference type="Pfam" id="PF04093">
    <property type="entry name" value="MreD"/>
    <property type="match status" value="1"/>
</dbReference>
<evidence type="ECO:0000256" key="4">
    <source>
        <dbReference type="ARBA" id="ARBA00022692"/>
    </source>
</evidence>
<dbReference type="Proteomes" id="UP000286947">
    <property type="component" value="Unassembled WGS sequence"/>
</dbReference>
<feature type="transmembrane region" description="Helical" evidence="8">
    <location>
        <begin position="83"/>
        <end position="100"/>
    </location>
</feature>
<feature type="transmembrane region" description="Helical" evidence="8">
    <location>
        <begin position="135"/>
        <end position="158"/>
    </location>
</feature>
<evidence type="ECO:0000256" key="1">
    <source>
        <dbReference type="ARBA" id="ARBA00004651"/>
    </source>
</evidence>
<sequence>MTDNPTRQQLLLPVKPWFIIFSIVVALAINFIPLGRLAWRPDILAVVLVFWCVHQPRKLRFSIAFMLGLCMDVHQGVLLGQHAMAYVLICLFAAAGARRVSWFDLKGQMLHMMPLFFLLHAIEIMLHWIKGDPLIGWTVIGAPLIETLLWPLADWILLAPQRRVPSKDSL</sequence>
<evidence type="ECO:0000256" key="6">
    <source>
        <dbReference type="ARBA" id="ARBA00022989"/>
    </source>
</evidence>
<evidence type="ECO:0000313" key="10">
    <source>
        <dbReference type="Proteomes" id="UP000286947"/>
    </source>
</evidence>
<evidence type="ECO:0000256" key="7">
    <source>
        <dbReference type="ARBA" id="ARBA00023136"/>
    </source>
</evidence>
<evidence type="ECO:0000256" key="3">
    <source>
        <dbReference type="ARBA" id="ARBA00022475"/>
    </source>
</evidence>
<dbReference type="EMBL" id="PQSP01000011">
    <property type="protein sequence ID" value="RUS65531.1"/>
    <property type="molecule type" value="Genomic_DNA"/>
</dbReference>
<protein>
    <submittedName>
        <fullName evidence="9">Uncharacterized protein</fullName>
    </submittedName>
</protein>
<feature type="transmembrane region" description="Helical" evidence="8">
    <location>
        <begin position="112"/>
        <end position="129"/>
    </location>
</feature>
<organism evidence="9 10">
    <name type="scientific">Saezia sanguinis</name>
    <dbReference type="NCBI Taxonomy" id="1965230"/>
    <lineage>
        <taxon>Bacteria</taxon>
        <taxon>Pseudomonadati</taxon>
        <taxon>Pseudomonadota</taxon>
        <taxon>Betaproteobacteria</taxon>
        <taxon>Burkholderiales</taxon>
        <taxon>Saeziaceae</taxon>
        <taxon>Saezia</taxon>
    </lineage>
</organism>
<reference evidence="9 10" key="1">
    <citation type="submission" date="2018-01" db="EMBL/GenBank/DDBJ databases">
        <title>Saezia sanguinis gen. nov., sp. nov., in the order Burkholderiales isolated from human blood.</title>
        <authorList>
            <person name="Medina-Pascual M.J."/>
            <person name="Valdezate S."/>
            <person name="Monzon S."/>
            <person name="Cuesta I."/>
            <person name="Carrasco G."/>
            <person name="Villalon P."/>
            <person name="Saez-Nieto J.A."/>
        </authorList>
    </citation>
    <scope>NUCLEOTIDE SEQUENCE [LARGE SCALE GENOMIC DNA]</scope>
    <source>
        <strain evidence="9 10">CNM695-12</strain>
    </source>
</reference>
<proteinExistence type="inferred from homology"/>